<feature type="transmembrane region" description="Helical" evidence="13">
    <location>
        <begin position="1147"/>
        <end position="1166"/>
    </location>
</feature>
<dbReference type="GO" id="GO:0005524">
    <property type="term" value="F:ATP binding"/>
    <property type="evidence" value="ECO:0007669"/>
    <property type="project" value="UniProtKB-KW"/>
</dbReference>
<dbReference type="OrthoDB" id="6500128at2759"/>
<dbReference type="Gene3D" id="1.20.1560.10">
    <property type="entry name" value="ABC transporter type 1, transmembrane domain"/>
    <property type="match status" value="2"/>
</dbReference>
<keyword evidence="6" id="KW-0677">Repeat</keyword>
<feature type="transmembrane region" description="Helical" evidence="13">
    <location>
        <begin position="1074"/>
        <end position="1100"/>
    </location>
</feature>
<feature type="transmembrane region" description="Helical" evidence="13">
    <location>
        <begin position="222"/>
        <end position="242"/>
    </location>
</feature>
<dbReference type="SMART" id="SM00382">
    <property type="entry name" value="AAA"/>
    <property type="match status" value="2"/>
</dbReference>
<feature type="transmembrane region" description="Helical" evidence="13">
    <location>
        <begin position="527"/>
        <end position="546"/>
    </location>
</feature>
<dbReference type="GO" id="GO:0008559">
    <property type="term" value="F:ABC-type xenobiotic transporter activity"/>
    <property type="evidence" value="ECO:0007669"/>
    <property type="project" value="UniProtKB-EC"/>
</dbReference>
<dbReference type="PROSITE" id="PS50893">
    <property type="entry name" value="ABC_TRANSPORTER_2"/>
    <property type="match status" value="2"/>
</dbReference>
<dbReference type="PANTHER" id="PTHR24223">
    <property type="entry name" value="ATP-BINDING CASSETTE SUB-FAMILY C"/>
    <property type="match status" value="1"/>
</dbReference>
<sequence>MDKCTLLLEQNKWSWNWEDFCGSQDNTGSLNPNANGLCFQQLYLQMPTLALLAITSAYYCGKKLSSSHHQERYTHWAITSRLIITICLIILPIIRAYIILVNTTLVPDSKKNISSILKYSRSQYNILLKNNCTEYFSINDDNYHYDNQATSANPIDYMIAATEGLAWAVHFCFILSLQRGSRLSLRGPVIIRAIIFMLIGTSILILRTHIKHPSTNDVIPNLSLIFSIAVVTFMILYFLTLLPSADDRNRQSRNSRYTEINENTSLLNSPVTSYVHFMEEHDPNYLGTAMEDSTFLSNLLFHWVTPLMEKGVRSTLKNPDDLYDLPEHITTGYISYEIDKFIKKTTRRQINLYVNNDNNNQSYINNINNNKISLLKLLHNCFGWQFYAVGLLKFIADCCGFVGPILLNKLVSFIEDKDKPISYGYLYAFLMFLSTLIGSFAITHFNFWMNIVGLKIRSTVITLVYRKTLNSSNNKLNIEFTFGEIVNFMSTDCDRIVNSCPSFHTFWSIPFQLIVTLYLLYKQIGMSFIAGILFTIILIPINKYIANKIGQLSTKMMNFKDQRVRLIGEVLRGLTTIKLNVWEEHFLDKIIKLRNGEIKYLQGRKYLDALCVYFWATTPVLISILTFTTYVLFGNQLDAQTVFTSMALMNMLIGPLNALPWVLNGLTEAWVSIKRIQRLLNLDDLDTSTFYTDPPDGIDVMLKNAAFTVNDNADNLDNLEVSPDSIISAPSTSVTAAAATTTKKNVSFESDKTFLLKELNLNIKKGQLVGIMGKIGSGKSLLLDGLLAEITKLTGDVGISDLENGFGYVKQIPWLQRGTIRDNILFGKTYEYNKYKNVIKCCALTDDLLSLPKRDLTGIGDAGNTLSGGQKTRISLARAVYADKKIYLLDDIFATLDANVAKYIFQNVILGLLKNKTRIICTHQTKYLIHADLIVEMSNGKIIKQGNPTDILPDLDDYLLSSISIETNMNLLSNNQTLNNDKFEDNDNNDNDTMLDDEYIEKGTVKFGVYGTYFNAVGRSLVVSIILSMILMQSSKNMTDLWLSIWVTHVNTTFNSSSISKEEYLDIDKNTNNYYLTIYAILALLNTIFTLIRAFLFAYGGINSAKTMHKNLLKTIINAKLNFFDSQSLGRILNRFSSDTYTVDDSLPFISNILLSQLFALIGTLIITSYGLPWIFLIFAPLVPIYHWIQHHYRLTSRELKRISSTSLSPLYTHFNETLQGLSCIRAFRSVPRFKHDNEIYLELNQKTIFSSFAAGQWLALRLQFIGIALLAGVCLMAVLQHQFDVADPGLIGLSITYALSVTTLLSGVVNTFTETEREMISVERIKQYLENVPVENNTGDNPPYAWPGQGVIEFNNVVLRYREHYLPSLNFVTFKTRPAEKIGIVGRTGAGKSSLFNTLFRLVEIDNGSILIDNVNIKSLKLNSLRSRLCIIPQNPFLFSGSIRNNIDPLDEYPDYQINKTIEKCKLTELVNRLGGLDGIIDENGSNLSAGQKQLFCLVRAILHNARILCIDEATANIDYETDRAIQNTIKSAFRCSTVITIAHRIRTIMHCDRVLVMGDGEVLEFDEPNNLLENSDSHFYNLSSQEFSDRE</sequence>
<evidence type="ECO:0000313" key="17">
    <source>
        <dbReference type="Proteomes" id="UP000639338"/>
    </source>
</evidence>
<feature type="domain" description="ABC transmembrane type-1" evidence="15">
    <location>
        <begin position="388"/>
        <end position="668"/>
    </location>
</feature>
<proteinExistence type="inferred from homology"/>
<keyword evidence="8" id="KW-0067">ATP-binding</keyword>
<feature type="transmembrane region" description="Helical" evidence="13">
    <location>
        <begin position="1172"/>
        <end position="1189"/>
    </location>
</feature>
<dbReference type="FunFam" id="3.40.50.300:FF:000997">
    <property type="entry name" value="Multidrug resistance-associated protein 1"/>
    <property type="match status" value="1"/>
</dbReference>
<evidence type="ECO:0000256" key="1">
    <source>
        <dbReference type="ARBA" id="ARBA00004141"/>
    </source>
</evidence>
<comment type="caution">
    <text evidence="16">The sequence shown here is derived from an EMBL/GenBank/DDBJ whole genome shotgun (WGS) entry which is preliminary data.</text>
</comment>
<keyword evidence="7" id="KW-0547">Nucleotide-binding</keyword>
<comment type="subcellular location">
    <subcellularLocation>
        <location evidence="1">Membrane</location>
        <topology evidence="1">Multi-pass membrane protein</topology>
    </subcellularLocation>
</comment>
<dbReference type="InterPro" id="IPR011527">
    <property type="entry name" value="ABC1_TM_dom"/>
</dbReference>
<reference evidence="16 17" key="1">
    <citation type="submission" date="2020-08" db="EMBL/GenBank/DDBJ databases">
        <title>Aphidius gifuensis genome sequencing and assembly.</title>
        <authorList>
            <person name="Du Z."/>
        </authorList>
    </citation>
    <scope>NUCLEOTIDE SEQUENCE [LARGE SCALE GENOMIC DNA]</scope>
    <source>
        <strain evidence="16">YNYX2018</strain>
        <tissue evidence="16">Adults</tissue>
    </source>
</reference>
<keyword evidence="9" id="KW-1278">Translocase</keyword>
<dbReference type="CDD" id="cd03244">
    <property type="entry name" value="ABCC_MRP_domain2"/>
    <property type="match status" value="1"/>
</dbReference>
<feature type="transmembrane region" description="Helical" evidence="13">
    <location>
        <begin position="42"/>
        <end position="61"/>
    </location>
</feature>
<feature type="transmembrane region" description="Helical" evidence="13">
    <location>
        <begin position="157"/>
        <end position="177"/>
    </location>
</feature>
<feature type="transmembrane region" description="Helical" evidence="13">
    <location>
        <begin position="1012"/>
        <end position="1032"/>
    </location>
</feature>
<dbReference type="InterPro" id="IPR017871">
    <property type="entry name" value="ABC_transporter-like_CS"/>
</dbReference>
<organism evidence="16 17">
    <name type="scientific">Aphidius gifuensis</name>
    <name type="common">Parasitoid wasp</name>
    <dbReference type="NCBI Taxonomy" id="684658"/>
    <lineage>
        <taxon>Eukaryota</taxon>
        <taxon>Metazoa</taxon>
        <taxon>Ecdysozoa</taxon>
        <taxon>Arthropoda</taxon>
        <taxon>Hexapoda</taxon>
        <taxon>Insecta</taxon>
        <taxon>Pterygota</taxon>
        <taxon>Neoptera</taxon>
        <taxon>Endopterygota</taxon>
        <taxon>Hymenoptera</taxon>
        <taxon>Apocrita</taxon>
        <taxon>Ichneumonoidea</taxon>
        <taxon>Braconidae</taxon>
        <taxon>Aphidiinae</taxon>
        <taxon>Aphidius</taxon>
    </lineage>
</organism>
<dbReference type="PANTHER" id="PTHR24223:SF330">
    <property type="entry name" value="ATP-BINDING CASSETTE SUB-FAMILY C MEMBER 10"/>
    <property type="match status" value="1"/>
</dbReference>
<dbReference type="PROSITE" id="PS50929">
    <property type="entry name" value="ABC_TM1F"/>
    <property type="match status" value="2"/>
</dbReference>
<evidence type="ECO:0000256" key="4">
    <source>
        <dbReference type="ARBA" id="ARBA00022448"/>
    </source>
</evidence>
<keyword evidence="4" id="KW-0813">Transport</keyword>
<feature type="domain" description="ABC transmembrane type-1" evidence="15">
    <location>
        <begin position="1025"/>
        <end position="1318"/>
    </location>
</feature>
<evidence type="ECO:0000259" key="15">
    <source>
        <dbReference type="PROSITE" id="PS50929"/>
    </source>
</evidence>
<feature type="transmembrane region" description="Helical" evidence="13">
    <location>
        <begin position="82"/>
        <end position="100"/>
    </location>
</feature>
<dbReference type="CDD" id="cd18605">
    <property type="entry name" value="ABC_6TM_MRP7_D2_like"/>
    <property type="match status" value="1"/>
</dbReference>
<keyword evidence="17" id="KW-1185">Reference proteome</keyword>
<dbReference type="EMBL" id="JACMRX010000003">
    <property type="protein sequence ID" value="KAF7992679.1"/>
    <property type="molecule type" value="Genomic_DNA"/>
</dbReference>
<feature type="domain" description="ABC transporter" evidence="14">
    <location>
        <begin position="741"/>
        <end position="964"/>
    </location>
</feature>
<gene>
    <name evidence="16" type="ORF">HCN44_005023</name>
</gene>
<evidence type="ECO:0000256" key="9">
    <source>
        <dbReference type="ARBA" id="ARBA00022967"/>
    </source>
</evidence>
<feature type="transmembrane region" description="Helical" evidence="13">
    <location>
        <begin position="427"/>
        <end position="448"/>
    </location>
</feature>
<feature type="transmembrane region" description="Helical" evidence="13">
    <location>
        <begin position="503"/>
        <end position="521"/>
    </location>
</feature>
<feature type="domain" description="ABC transporter" evidence="14">
    <location>
        <begin position="1353"/>
        <end position="1586"/>
    </location>
</feature>
<dbReference type="CDD" id="cd18598">
    <property type="entry name" value="ABC_6TM_MRP7_D1_like"/>
    <property type="match status" value="1"/>
</dbReference>
<dbReference type="SUPFAM" id="SSF52540">
    <property type="entry name" value="P-loop containing nucleoside triphosphate hydrolases"/>
    <property type="match status" value="2"/>
</dbReference>
<dbReference type="InterPro" id="IPR003439">
    <property type="entry name" value="ABC_transporter-like_ATP-bd"/>
</dbReference>
<keyword evidence="11 13" id="KW-0472">Membrane</keyword>
<dbReference type="SUPFAM" id="SSF90123">
    <property type="entry name" value="ABC transporter transmembrane region"/>
    <property type="match status" value="2"/>
</dbReference>
<evidence type="ECO:0000313" key="16">
    <source>
        <dbReference type="EMBL" id="KAF7992679.1"/>
    </source>
</evidence>
<evidence type="ECO:0000256" key="5">
    <source>
        <dbReference type="ARBA" id="ARBA00022692"/>
    </source>
</evidence>
<feature type="transmembrane region" description="Helical" evidence="13">
    <location>
        <begin position="610"/>
        <end position="632"/>
    </location>
</feature>
<dbReference type="CDD" id="cd03250">
    <property type="entry name" value="ABCC_MRP_domain1"/>
    <property type="match status" value="1"/>
</dbReference>
<evidence type="ECO:0000256" key="6">
    <source>
        <dbReference type="ARBA" id="ARBA00022737"/>
    </source>
</evidence>
<feature type="transmembrane region" description="Helical" evidence="13">
    <location>
        <begin position="652"/>
        <end position="671"/>
    </location>
</feature>
<dbReference type="InterPro" id="IPR050173">
    <property type="entry name" value="ABC_transporter_C-like"/>
</dbReference>
<feature type="transmembrane region" description="Helical" evidence="13">
    <location>
        <begin position="189"/>
        <end position="210"/>
    </location>
</feature>
<dbReference type="EC" id="7.6.2.2" evidence="3"/>
<comment type="catalytic activity">
    <reaction evidence="12">
        <text>ATP + H2O + xenobioticSide 1 = ADP + phosphate + xenobioticSide 2.</text>
        <dbReference type="EC" id="7.6.2.2"/>
    </reaction>
</comment>
<evidence type="ECO:0000256" key="11">
    <source>
        <dbReference type="ARBA" id="ARBA00023136"/>
    </source>
</evidence>
<evidence type="ECO:0000256" key="7">
    <source>
        <dbReference type="ARBA" id="ARBA00022741"/>
    </source>
</evidence>
<protein>
    <recommendedName>
        <fullName evidence="3">ABC-type xenobiotic transporter</fullName>
        <ecNumber evidence="3">7.6.2.2</ecNumber>
    </recommendedName>
</protein>
<feature type="transmembrane region" description="Helical" evidence="13">
    <location>
        <begin position="386"/>
        <end position="407"/>
    </location>
</feature>
<evidence type="ECO:0000256" key="8">
    <source>
        <dbReference type="ARBA" id="ARBA00022840"/>
    </source>
</evidence>
<dbReference type="PROSITE" id="PS00211">
    <property type="entry name" value="ABC_TRANSPORTER_1"/>
    <property type="match status" value="2"/>
</dbReference>
<dbReference type="Proteomes" id="UP000639338">
    <property type="component" value="Unassembled WGS sequence"/>
</dbReference>
<dbReference type="FunFam" id="3.40.50.300:FF:000163">
    <property type="entry name" value="Multidrug resistance-associated protein member 4"/>
    <property type="match status" value="1"/>
</dbReference>
<feature type="transmembrane region" description="Helical" evidence="13">
    <location>
        <begin position="1292"/>
        <end position="1313"/>
    </location>
</feature>
<name>A0A834XWY0_APHGI</name>
<evidence type="ECO:0000256" key="13">
    <source>
        <dbReference type="SAM" id="Phobius"/>
    </source>
</evidence>
<comment type="similarity">
    <text evidence="2">Belongs to the ABC transporter superfamily. ABCC family. Conjugate transporter (TC 3.A.1.208) subfamily.</text>
</comment>
<keyword evidence="5 13" id="KW-0812">Transmembrane</keyword>
<evidence type="ECO:0000259" key="14">
    <source>
        <dbReference type="PROSITE" id="PS50893"/>
    </source>
</evidence>
<dbReference type="Gene3D" id="3.40.50.300">
    <property type="entry name" value="P-loop containing nucleotide triphosphate hydrolases"/>
    <property type="match status" value="2"/>
</dbReference>
<keyword evidence="10 13" id="KW-1133">Transmembrane helix</keyword>
<dbReference type="InterPro" id="IPR036640">
    <property type="entry name" value="ABC1_TM_sf"/>
</dbReference>
<evidence type="ECO:0000256" key="3">
    <source>
        <dbReference type="ARBA" id="ARBA00012191"/>
    </source>
</evidence>
<accession>A0A834XWY0</accession>
<dbReference type="InterPro" id="IPR003593">
    <property type="entry name" value="AAA+_ATPase"/>
</dbReference>
<feature type="transmembrane region" description="Helical" evidence="13">
    <location>
        <begin position="1259"/>
        <end position="1280"/>
    </location>
</feature>
<dbReference type="FunFam" id="1.20.1560.10:FF:000037">
    <property type="entry name" value="ATP-binding cassette subfamily C member 10"/>
    <property type="match status" value="1"/>
</dbReference>
<evidence type="ECO:0000256" key="10">
    <source>
        <dbReference type="ARBA" id="ARBA00022989"/>
    </source>
</evidence>
<dbReference type="Pfam" id="PF00664">
    <property type="entry name" value="ABC_membrane"/>
    <property type="match status" value="2"/>
</dbReference>
<dbReference type="GO" id="GO:0016020">
    <property type="term" value="C:membrane"/>
    <property type="evidence" value="ECO:0007669"/>
    <property type="project" value="UniProtKB-SubCell"/>
</dbReference>
<evidence type="ECO:0000256" key="12">
    <source>
        <dbReference type="ARBA" id="ARBA00034018"/>
    </source>
</evidence>
<dbReference type="FunFam" id="1.20.1560.10:FF:000113">
    <property type="entry name" value="ABC transporter, putative"/>
    <property type="match status" value="1"/>
</dbReference>
<evidence type="ECO:0000256" key="2">
    <source>
        <dbReference type="ARBA" id="ARBA00009726"/>
    </source>
</evidence>
<dbReference type="InterPro" id="IPR027417">
    <property type="entry name" value="P-loop_NTPase"/>
</dbReference>
<dbReference type="GO" id="GO:0016887">
    <property type="term" value="F:ATP hydrolysis activity"/>
    <property type="evidence" value="ECO:0007669"/>
    <property type="project" value="InterPro"/>
</dbReference>
<dbReference type="Pfam" id="PF00005">
    <property type="entry name" value="ABC_tran"/>
    <property type="match status" value="2"/>
</dbReference>